<keyword evidence="5" id="KW-0560">Oxidoreductase</keyword>
<evidence type="ECO:0000256" key="4">
    <source>
        <dbReference type="ARBA" id="ARBA00022964"/>
    </source>
</evidence>
<organism evidence="9 10">
    <name type="scientific">Fusarium irregulare</name>
    <dbReference type="NCBI Taxonomy" id="2494466"/>
    <lineage>
        <taxon>Eukaryota</taxon>
        <taxon>Fungi</taxon>
        <taxon>Dikarya</taxon>
        <taxon>Ascomycota</taxon>
        <taxon>Pezizomycotina</taxon>
        <taxon>Sordariomycetes</taxon>
        <taxon>Hypocreomycetidae</taxon>
        <taxon>Hypocreales</taxon>
        <taxon>Nectriaceae</taxon>
        <taxon>Fusarium</taxon>
        <taxon>Fusarium incarnatum-equiseti species complex</taxon>
    </lineage>
</organism>
<comment type="similarity">
    <text evidence="2">Belongs to the gamma-BBH/TMLD family.</text>
</comment>
<dbReference type="Pfam" id="PF06155">
    <property type="entry name" value="GBBH-like_N"/>
    <property type="match status" value="1"/>
</dbReference>
<dbReference type="Gene3D" id="3.30.2020.30">
    <property type="match status" value="1"/>
</dbReference>
<evidence type="ECO:0000313" key="9">
    <source>
        <dbReference type="EMBL" id="KAJ4024427.1"/>
    </source>
</evidence>
<feature type="domain" description="Gamma-butyrobetaine hydroxylase-like N-terminal" evidence="8">
    <location>
        <begin position="68"/>
        <end position="127"/>
    </location>
</feature>
<dbReference type="Proteomes" id="UP001152130">
    <property type="component" value="Unassembled WGS sequence"/>
</dbReference>
<dbReference type="InterPro" id="IPR038492">
    <property type="entry name" value="GBBH-like_N_sf"/>
</dbReference>
<name>A0A9W8UFY7_9HYPO</name>
<dbReference type="GO" id="GO:0005739">
    <property type="term" value="C:mitochondrion"/>
    <property type="evidence" value="ECO:0007669"/>
    <property type="project" value="TreeGrafter"/>
</dbReference>
<evidence type="ECO:0000259" key="7">
    <source>
        <dbReference type="Pfam" id="PF02668"/>
    </source>
</evidence>
<dbReference type="InterPro" id="IPR003819">
    <property type="entry name" value="TauD/TfdA-like"/>
</dbReference>
<dbReference type="Pfam" id="PF02668">
    <property type="entry name" value="TauD"/>
    <property type="match status" value="1"/>
</dbReference>
<dbReference type="CDD" id="cd00250">
    <property type="entry name" value="CAS_like"/>
    <property type="match status" value="1"/>
</dbReference>
<keyword evidence="3" id="KW-0479">Metal-binding</keyword>
<keyword evidence="10" id="KW-1185">Reference proteome</keyword>
<dbReference type="PANTHER" id="PTHR10696:SF25">
    <property type="entry name" value="OXIDOREDUCTASE AIM17-RELATED"/>
    <property type="match status" value="1"/>
</dbReference>
<evidence type="ECO:0000256" key="1">
    <source>
        <dbReference type="ARBA" id="ARBA00001954"/>
    </source>
</evidence>
<proteinExistence type="inferred from homology"/>
<comment type="caution">
    <text evidence="9">The sequence shown here is derived from an EMBL/GenBank/DDBJ whole genome shotgun (WGS) entry which is preliminary data.</text>
</comment>
<keyword evidence="6" id="KW-0408">Iron</keyword>
<evidence type="ECO:0008006" key="11">
    <source>
        <dbReference type="Google" id="ProtNLM"/>
    </source>
</evidence>
<dbReference type="SUPFAM" id="SSF51197">
    <property type="entry name" value="Clavaminate synthase-like"/>
    <property type="match status" value="1"/>
</dbReference>
<evidence type="ECO:0000313" key="10">
    <source>
        <dbReference type="Proteomes" id="UP001152130"/>
    </source>
</evidence>
<dbReference type="InterPro" id="IPR050411">
    <property type="entry name" value="AlphaKG_dependent_hydroxylases"/>
</dbReference>
<dbReference type="GO" id="GO:0045329">
    <property type="term" value="P:carnitine biosynthetic process"/>
    <property type="evidence" value="ECO:0007669"/>
    <property type="project" value="TreeGrafter"/>
</dbReference>
<evidence type="ECO:0000256" key="3">
    <source>
        <dbReference type="ARBA" id="ARBA00022723"/>
    </source>
</evidence>
<comment type="cofactor">
    <cofactor evidence="1">
        <name>Fe(2+)</name>
        <dbReference type="ChEBI" id="CHEBI:29033"/>
    </cofactor>
</comment>
<dbReference type="AlphaFoldDB" id="A0A9W8UFY7"/>
<protein>
    <recommendedName>
        <fullName evidence="11">Gamma-butyrobetaine dioxygenase</fullName>
    </recommendedName>
</protein>
<dbReference type="PANTHER" id="PTHR10696">
    <property type="entry name" value="GAMMA-BUTYROBETAINE HYDROXYLASE-RELATED"/>
    <property type="match status" value="1"/>
</dbReference>
<dbReference type="InterPro" id="IPR010376">
    <property type="entry name" value="GBBH-like_N"/>
</dbReference>
<evidence type="ECO:0000259" key="8">
    <source>
        <dbReference type="Pfam" id="PF06155"/>
    </source>
</evidence>
<dbReference type="OrthoDB" id="406634at2759"/>
<feature type="domain" description="TauD/TfdA-like" evidence="7">
    <location>
        <begin position="175"/>
        <end position="424"/>
    </location>
</feature>
<dbReference type="GO" id="GO:0016706">
    <property type="term" value="F:2-oxoglutarate-dependent dioxygenase activity"/>
    <property type="evidence" value="ECO:0007669"/>
    <property type="project" value="UniProtKB-ARBA"/>
</dbReference>
<dbReference type="GO" id="GO:0046872">
    <property type="term" value="F:metal ion binding"/>
    <property type="evidence" value="ECO:0007669"/>
    <property type="project" value="UniProtKB-KW"/>
</dbReference>
<sequence length="519" mass="59904">MFTRRLAARSFKAISRGYSTAQRGHRPFVRPANQPPQPQFEATKSFKLRHDMVTVSSSDRFIQLRDNTTGGWTRLDAILLRDSCTCAACVDSASGQKSFATTAIPSDIAIGEIRSAEEGLGIKFKNDMYQDHEMILPFEKIDRVLSLEPMSREFLPRKKAVLTKTGRTFWDKATIEQRVRKIDYHEFMKGSDAFWHTLLDLSNLGLVFLENVPHDENSIVNITTRIANIKETFYGRTFDVRAKPDAENVAYTSGYLGLHQDLLYLESPPAIQLLHCMENSCSGGESLFSDGLYAGSLLSEQPAREWWAIQTLAQVKVPYHYKKHGYLYGHRRPILEREKDGESPALQNVYWSPPFQQQFPILSPDVRHWLEAAKLFDRLINERDAMYEIKMKPGECVLFDNLRIMHGRNQFDVGGGSRWLRGAYISGEDIDSRMLHIPEELAKEYRAGKEWHYRTEKEELIASERFDKVTRQIREMKERLEQMKAPRFRDRDFLRLNALGGMGGLEHAWRSEATYHRIG</sequence>
<accession>A0A9W8UFY7</accession>
<evidence type="ECO:0000256" key="2">
    <source>
        <dbReference type="ARBA" id="ARBA00008654"/>
    </source>
</evidence>
<dbReference type="InterPro" id="IPR042098">
    <property type="entry name" value="TauD-like_sf"/>
</dbReference>
<reference evidence="9" key="1">
    <citation type="submission" date="2022-10" db="EMBL/GenBank/DDBJ databases">
        <title>Fusarium specimens isolated from Avocado Roots.</title>
        <authorList>
            <person name="Stajich J."/>
            <person name="Roper C."/>
            <person name="Heimlech-Rivalta G."/>
        </authorList>
    </citation>
    <scope>NUCLEOTIDE SEQUENCE</scope>
    <source>
        <strain evidence="9">CF00143</strain>
    </source>
</reference>
<evidence type="ECO:0000256" key="6">
    <source>
        <dbReference type="ARBA" id="ARBA00023004"/>
    </source>
</evidence>
<keyword evidence="4" id="KW-0223">Dioxygenase</keyword>
<evidence type="ECO:0000256" key="5">
    <source>
        <dbReference type="ARBA" id="ARBA00023002"/>
    </source>
</evidence>
<dbReference type="Gene3D" id="3.60.130.10">
    <property type="entry name" value="Clavaminate synthase-like"/>
    <property type="match status" value="1"/>
</dbReference>
<gene>
    <name evidence="9" type="ORF">NW766_000663</name>
</gene>
<dbReference type="EMBL" id="JAPDHF010000001">
    <property type="protein sequence ID" value="KAJ4024427.1"/>
    <property type="molecule type" value="Genomic_DNA"/>
</dbReference>